<comment type="caution">
    <text evidence="1">The sequence shown here is derived from an EMBL/GenBank/DDBJ whole genome shotgun (WGS) entry which is preliminary data.</text>
</comment>
<protein>
    <submittedName>
        <fullName evidence="1">Uncharacterized protein</fullName>
    </submittedName>
</protein>
<reference evidence="1" key="1">
    <citation type="submission" date="2020-08" db="EMBL/GenBank/DDBJ databases">
        <title>Multicomponent nature underlies the extraordinary mechanical properties of spider dragline silk.</title>
        <authorList>
            <person name="Kono N."/>
            <person name="Nakamura H."/>
            <person name="Mori M."/>
            <person name="Yoshida Y."/>
            <person name="Ohtoshi R."/>
            <person name="Malay A.D."/>
            <person name="Moran D.A.P."/>
            <person name="Tomita M."/>
            <person name="Numata K."/>
            <person name="Arakawa K."/>
        </authorList>
    </citation>
    <scope>NUCLEOTIDE SEQUENCE</scope>
</reference>
<accession>A0A8X6Y500</accession>
<evidence type="ECO:0000313" key="2">
    <source>
        <dbReference type="Proteomes" id="UP000886998"/>
    </source>
</evidence>
<dbReference type="EMBL" id="BMAV01014584">
    <property type="protein sequence ID" value="GFY63044.1"/>
    <property type="molecule type" value="Genomic_DNA"/>
</dbReference>
<organism evidence="1 2">
    <name type="scientific">Trichonephila inaurata madagascariensis</name>
    <dbReference type="NCBI Taxonomy" id="2747483"/>
    <lineage>
        <taxon>Eukaryota</taxon>
        <taxon>Metazoa</taxon>
        <taxon>Ecdysozoa</taxon>
        <taxon>Arthropoda</taxon>
        <taxon>Chelicerata</taxon>
        <taxon>Arachnida</taxon>
        <taxon>Araneae</taxon>
        <taxon>Araneomorphae</taxon>
        <taxon>Entelegynae</taxon>
        <taxon>Araneoidea</taxon>
        <taxon>Nephilidae</taxon>
        <taxon>Trichonephila</taxon>
        <taxon>Trichonephila inaurata</taxon>
    </lineage>
</organism>
<name>A0A8X6Y500_9ARAC</name>
<dbReference type="InterPro" id="IPR008974">
    <property type="entry name" value="TRAF-like"/>
</dbReference>
<dbReference type="Gene3D" id="2.60.210.10">
    <property type="entry name" value="Apoptosis, Tumor Necrosis Factor Receptor Associated Protein 2, Chain A"/>
    <property type="match status" value="1"/>
</dbReference>
<dbReference type="Proteomes" id="UP000886998">
    <property type="component" value="Unassembled WGS sequence"/>
</dbReference>
<keyword evidence="2" id="KW-1185">Reference proteome</keyword>
<evidence type="ECO:0000313" key="1">
    <source>
        <dbReference type="EMBL" id="GFY63044.1"/>
    </source>
</evidence>
<gene>
    <name evidence="1" type="primary">AVEN_251833_1</name>
    <name evidence="1" type="ORF">TNIN_294421</name>
</gene>
<dbReference type="SUPFAM" id="SSF49599">
    <property type="entry name" value="TRAF domain-like"/>
    <property type="match status" value="1"/>
</dbReference>
<dbReference type="AlphaFoldDB" id="A0A8X6Y500"/>
<dbReference type="OrthoDB" id="6422794at2759"/>
<proteinExistence type="predicted"/>
<sequence>MASNELEIFVQNEDSKNIVIENFSFINQTEEYYTCLQPRRTYYPRLFKVIVYPNGTRAGNKDYIVVKIRKYLKDADPLQRYSYDIITWTLSVTDVRGVGRYYQSFTKENIVHFPYKIEIVFLKRSILLEQADEFLPGDALTIRCEAFFLSYPGPTIEKNCKNLRSWVFEDYSHRFKKESNGKKPYQRIDYKNIVEKGEKDLIRNMYSLLQTLQKIKKNTISSESLKYWKEFLLKDIDSHELFSTYLSLNPIFQTYCRIKRKLIRKLDMIPEHASVYQCLESELSIPWIETRQQLRRMLKSQSKERNMRSVNDEQNLEIADEHKIFFEIIEYELRNDEKCTPRNVTECNNDDKWSFFC</sequence>